<evidence type="ECO:0000313" key="4">
    <source>
        <dbReference type="Proteomes" id="UP000070501"/>
    </source>
</evidence>
<evidence type="ECO:0000256" key="1">
    <source>
        <dbReference type="ARBA" id="ARBA00038376"/>
    </source>
</evidence>
<accession>A0A136IPW8</accession>
<dbReference type="InParanoid" id="A0A136IPW8"/>
<dbReference type="Gene3D" id="3.40.50.720">
    <property type="entry name" value="NAD(P)-binding Rossmann-like Domain"/>
    <property type="match status" value="1"/>
</dbReference>
<dbReference type="Proteomes" id="UP000070501">
    <property type="component" value="Unassembled WGS sequence"/>
</dbReference>
<dbReference type="SUPFAM" id="SSF51735">
    <property type="entry name" value="NAD(P)-binding Rossmann-fold domains"/>
    <property type="match status" value="1"/>
</dbReference>
<dbReference type="Pfam" id="PF13460">
    <property type="entry name" value="NAD_binding_10"/>
    <property type="match status" value="1"/>
</dbReference>
<dbReference type="STRING" id="196109.A0A136IPW8"/>
<dbReference type="InterPro" id="IPR036291">
    <property type="entry name" value="NAD(P)-bd_dom_sf"/>
</dbReference>
<dbReference type="AlphaFoldDB" id="A0A136IPW8"/>
<evidence type="ECO:0000259" key="2">
    <source>
        <dbReference type="Pfam" id="PF13460"/>
    </source>
</evidence>
<dbReference type="GO" id="GO:0004074">
    <property type="term" value="F:biliverdin reductase [NAD(P)H] activity"/>
    <property type="evidence" value="ECO:0007669"/>
    <property type="project" value="TreeGrafter"/>
</dbReference>
<reference evidence="4" key="1">
    <citation type="submission" date="2016-02" db="EMBL/GenBank/DDBJ databases">
        <title>Draft genome sequence of Microdochium bolleyi, a fungal endophyte of beachgrass.</title>
        <authorList>
            <consortium name="DOE Joint Genome Institute"/>
            <person name="David A.S."/>
            <person name="May G."/>
            <person name="Haridas S."/>
            <person name="Lim J."/>
            <person name="Wang M."/>
            <person name="Labutti K."/>
            <person name="Lipzen A."/>
            <person name="Barry K."/>
            <person name="Grigoriev I.V."/>
        </authorList>
    </citation>
    <scope>NUCLEOTIDE SEQUENCE [LARGE SCALE GENOMIC DNA]</scope>
    <source>
        <strain evidence="4">J235TASD1</strain>
    </source>
</reference>
<dbReference type="InterPro" id="IPR051606">
    <property type="entry name" value="Polyketide_Oxido-like"/>
</dbReference>
<protein>
    <recommendedName>
        <fullName evidence="2">NAD(P)-binding domain-containing protein</fullName>
    </recommendedName>
</protein>
<dbReference type="EMBL" id="KQ964265">
    <property type="protein sequence ID" value="KXJ86972.1"/>
    <property type="molecule type" value="Genomic_DNA"/>
</dbReference>
<comment type="similarity">
    <text evidence="1">Belongs to the avfA family.</text>
</comment>
<dbReference type="PANTHER" id="PTHR43355">
    <property type="entry name" value="FLAVIN REDUCTASE (NADPH)"/>
    <property type="match status" value="1"/>
</dbReference>
<proteinExistence type="inferred from homology"/>
<name>A0A136IPW8_9PEZI</name>
<sequence length="216" mass="22695">MHFLVLGGTGQNGTLIIQEALARGHSVTAMMREPASFRLEPHAQLTIVKGTPESQDDTKSALTTPTHPDAVIVALGLTANSPRALLTTATESLLGAIRSVNLTTKIVVNSSQGVGASGPSLAAPFRLLFSVWGRMRLSQAAHEDADRVLMAQDDVPFVVARPSRLTEGPAAEVKVFGDDGKGIAYVASISRASVAKWLVSAAEMSNWDGKAPVLSN</sequence>
<gene>
    <name evidence="3" type="ORF">Micbo1qcDRAFT_218746</name>
</gene>
<dbReference type="GO" id="GO:0042602">
    <property type="term" value="F:riboflavin reductase (NADPH) activity"/>
    <property type="evidence" value="ECO:0007669"/>
    <property type="project" value="TreeGrafter"/>
</dbReference>
<dbReference type="OrthoDB" id="419598at2759"/>
<feature type="domain" description="NAD(P)-binding" evidence="2">
    <location>
        <begin position="7"/>
        <end position="203"/>
    </location>
</feature>
<keyword evidence="4" id="KW-1185">Reference proteome</keyword>
<dbReference type="PANTHER" id="PTHR43355:SF2">
    <property type="entry name" value="FLAVIN REDUCTASE (NADPH)"/>
    <property type="match status" value="1"/>
</dbReference>
<evidence type="ECO:0000313" key="3">
    <source>
        <dbReference type="EMBL" id="KXJ86972.1"/>
    </source>
</evidence>
<dbReference type="InterPro" id="IPR016040">
    <property type="entry name" value="NAD(P)-bd_dom"/>
</dbReference>
<organism evidence="3 4">
    <name type="scientific">Microdochium bolleyi</name>
    <dbReference type="NCBI Taxonomy" id="196109"/>
    <lineage>
        <taxon>Eukaryota</taxon>
        <taxon>Fungi</taxon>
        <taxon>Dikarya</taxon>
        <taxon>Ascomycota</taxon>
        <taxon>Pezizomycotina</taxon>
        <taxon>Sordariomycetes</taxon>
        <taxon>Xylariomycetidae</taxon>
        <taxon>Xylariales</taxon>
        <taxon>Microdochiaceae</taxon>
        <taxon>Microdochium</taxon>
    </lineage>
</organism>